<dbReference type="PANTHER" id="PTHR23272:SF182">
    <property type="entry name" value="OS09G0381850 PROTEIN"/>
    <property type="match status" value="1"/>
</dbReference>
<dbReference type="PANTHER" id="PTHR23272">
    <property type="entry name" value="BED FINGER-RELATED"/>
    <property type="match status" value="1"/>
</dbReference>
<dbReference type="SUPFAM" id="SSF53098">
    <property type="entry name" value="Ribonuclease H-like"/>
    <property type="match status" value="1"/>
</dbReference>
<dbReference type="InterPro" id="IPR025525">
    <property type="entry name" value="hAT-like_transposase_RNase-H"/>
</dbReference>
<protein>
    <recommendedName>
        <fullName evidence="2">hAT-like transposase RNase-H fold domain-containing protein</fullName>
    </recommendedName>
</protein>
<dbReference type="GO" id="GO:0003677">
    <property type="term" value="F:DNA binding"/>
    <property type="evidence" value="ECO:0007669"/>
    <property type="project" value="InterPro"/>
</dbReference>
<evidence type="ECO:0000313" key="3">
    <source>
        <dbReference type="EMBL" id="KAA8544888.1"/>
    </source>
</evidence>
<dbReference type="Proteomes" id="UP000325577">
    <property type="component" value="Linkage Group LG10"/>
</dbReference>
<evidence type="ECO:0000259" key="2">
    <source>
        <dbReference type="Pfam" id="PF14372"/>
    </source>
</evidence>
<dbReference type="OrthoDB" id="1741536at2759"/>
<dbReference type="InterPro" id="IPR012337">
    <property type="entry name" value="RNaseH-like_sf"/>
</dbReference>
<evidence type="ECO:0000313" key="4">
    <source>
        <dbReference type="Proteomes" id="UP000325577"/>
    </source>
</evidence>
<accession>A0A5J5BPW7</accession>
<organism evidence="3 4">
    <name type="scientific">Nyssa sinensis</name>
    <dbReference type="NCBI Taxonomy" id="561372"/>
    <lineage>
        <taxon>Eukaryota</taxon>
        <taxon>Viridiplantae</taxon>
        <taxon>Streptophyta</taxon>
        <taxon>Embryophyta</taxon>
        <taxon>Tracheophyta</taxon>
        <taxon>Spermatophyta</taxon>
        <taxon>Magnoliopsida</taxon>
        <taxon>eudicotyledons</taxon>
        <taxon>Gunneridae</taxon>
        <taxon>Pentapetalae</taxon>
        <taxon>asterids</taxon>
        <taxon>Cornales</taxon>
        <taxon>Nyssaceae</taxon>
        <taxon>Nyssa</taxon>
    </lineage>
</organism>
<dbReference type="EMBL" id="CM018033">
    <property type="protein sequence ID" value="KAA8544888.1"/>
    <property type="molecule type" value="Genomic_DNA"/>
</dbReference>
<proteinExistence type="predicted"/>
<sequence>MMKAKFDKYWSECNLLMAIAAILDPRYNMIIVNYCFPEIYPEAKANRNIGTVKQVLYEIYNEYVVTHAVTHTAQGEGEQGKAREIGSSSGSGTGNGMVKSLLDSVSDPCTASNAILAVIRGHKHSLDVATILQGEAIFFSVLMLAWVICQEEAWFDSVSILESDSDDDFTSAHGGMAMLGCDVISTDQTEVLPLLMRNVERNTSRIVQMTSGPSTLQS</sequence>
<evidence type="ECO:0000256" key="1">
    <source>
        <dbReference type="SAM" id="MobiDB-lite"/>
    </source>
</evidence>
<dbReference type="AlphaFoldDB" id="A0A5J5BPW7"/>
<feature type="region of interest" description="Disordered" evidence="1">
    <location>
        <begin position="74"/>
        <end position="94"/>
    </location>
</feature>
<name>A0A5J5BPW7_9ASTE</name>
<gene>
    <name evidence="3" type="ORF">F0562_019718</name>
</gene>
<feature type="domain" description="hAT-like transposase RNase-H fold" evidence="2">
    <location>
        <begin position="2"/>
        <end position="63"/>
    </location>
</feature>
<dbReference type="Pfam" id="PF14372">
    <property type="entry name" value="hAT-like_RNase-H"/>
    <property type="match status" value="1"/>
</dbReference>
<keyword evidence="4" id="KW-1185">Reference proteome</keyword>
<reference evidence="3 4" key="1">
    <citation type="submission" date="2019-09" db="EMBL/GenBank/DDBJ databases">
        <title>A chromosome-level genome assembly of the Chinese tupelo Nyssa sinensis.</title>
        <authorList>
            <person name="Yang X."/>
            <person name="Kang M."/>
            <person name="Yang Y."/>
            <person name="Xiong H."/>
            <person name="Wang M."/>
            <person name="Zhang Z."/>
            <person name="Wang Z."/>
            <person name="Wu H."/>
            <person name="Ma T."/>
            <person name="Liu J."/>
            <person name="Xi Z."/>
        </authorList>
    </citation>
    <scope>NUCLEOTIDE SEQUENCE [LARGE SCALE GENOMIC DNA]</scope>
    <source>
        <strain evidence="3">J267</strain>
        <tissue evidence="3">Leaf</tissue>
    </source>
</reference>